<dbReference type="Gene3D" id="3.40.50.12780">
    <property type="entry name" value="N-terminal domain of ligase-like"/>
    <property type="match status" value="1"/>
</dbReference>
<dbReference type="Pfam" id="PF12796">
    <property type="entry name" value="Ank_2"/>
    <property type="match status" value="1"/>
</dbReference>
<proteinExistence type="predicted"/>
<keyword evidence="4" id="KW-1185">Reference proteome</keyword>
<name>K8EQJ5_9CHLO</name>
<dbReference type="RefSeq" id="XP_007508699.1">
    <property type="nucleotide sequence ID" value="XM_007508637.1"/>
</dbReference>
<accession>K8EQJ5</accession>
<evidence type="ECO:0000313" key="3">
    <source>
        <dbReference type="EMBL" id="CCO20316.1"/>
    </source>
</evidence>
<evidence type="ECO:0000256" key="1">
    <source>
        <dbReference type="SAM" id="MobiDB-lite"/>
    </source>
</evidence>
<dbReference type="Gene3D" id="1.25.10.10">
    <property type="entry name" value="Leucine-rich Repeat Variant"/>
    <property type="match status" value="1"/>
</dbReference>
<dbReference type="Proteomes" id="UP000198341">
    <property type="component" value="Chromosome 16"/>
</dbReference>
<dbReference type="Pfam" id="PF00501">
    <property type="entry name" value="AMP-binding"/>
    <property type="match status" value="1"/>
</dbReference>
<dbReference type="GO" id="GO:0043041">
    <property type="term" value="P:amino acid activation for nonribosomal peptide biosynthetic process"/>
    <property type="evidence" value="ECO:0007669"/>
    <property type="project" value="TreeGrafter"/>
</dbReference>
<dbReference type="InterPro" id="IPR045851">
    <property type="entry name" value="AMP-bd_C_sf"/>
</dbReference>
<feature type="region of interest" description="Disordered" evidence="1">
    <location>
        <begin position="37"/>
        <end position="58"/>
    </location>
</feature>
<dbReference type="STRING" id="41875.K8EQJ5"/>
<dbReference type="SUPFAM" id="SSF48403">
    <property type="entry name" value="Ankyrin repeat"/>
    <property type="match status" value="1"/>
</dbReference>
<feature type="region of interest" description="Disordered" evidence="1">
    <location>
        <begin position="880"/>
        <end position="904"/>
    </location>
</feature>
<dbReference type="InterPro" id="IPR011989">
    <property type="entry name" value="ARM-like"/>
</dbReference>
<dbReference type="SUPFAM" id="SSF47336">
    <property type="entry name" value="ACP-like"/>
    <property type="match status" value="1"/>
</dbReference>
<dbReference type="EMBL" id="FO082263">
    <property type="protein sequence ID" value="CCO20316.1"/>
    <property type="molecule type" value="Genomic_DNA"/>
</dbReference>
<reference evidence="3 4" key="1">
    <citation type="submission" date="2011-10" db="EMBL/GenBank/DDBJ databases">
        <authorList>
            <person name="Genoscope - CEA"/>
        </authorList>
    </citation>
    <scope>NUCLEOTIDE SEQUENCE [LARGE SCALE GENOMIC DNA]</scope>
    <source>
        <strain evidence="3 4">RCC 1105</strain>
    </source>
</reference>
<dbReference type="PROSITE" id="PS00455">
    <property type="entry name" value="AMP_BINDING"/>
    <property type="match status" value="1"/>
</dbReference>
<evidence type="ECO:0000313" key="4">
    <source>
        <dbReference type="Proteomes" id="UP000198341"/>
    </source>
</evidence>
<feature type="region of interest" description="Disordered" evidence="1">
    <location>
        <begin position="1299"/>
        <end position="1318"/>
    </location>
</feature>
<dbReference type="PANTHER" id="PTHR45527:SF1">
    <property type="entry name" value="FATTY ACID SYNTHASE"/>
    <property type="match status" value="1"/>
</dbReference>
<dbReference type="KEGG" id="bpg:Bathy16g01750"/>
<feature type="compositionally biased region" description="Acidic residues" evidence="1">
    <location>
        <begin position="784"/>
        <end position="800"/>
    </location>
</feature>
<dbReference type="SUPFAM" id="SSF56801">
    <property type="entry name" value="Acetyl-CoA synthetase-like"/>
    <property type="match status" value="1"/>
</dbReference>
<dbReference type="OrthoDB" id="408177at2759"/>
<dbReference type="InterPro" id="IPR036770">
    <property type="entry name" value="Ankyrin_rpt-contain_sf"/>
</dbReference>
<dbReference type="Gene3D" id="3.30.300.30">
    <property type="match status" value="1"/>
</dbReference>
<dbReference type="SUPFAM" id="SSF48371">
    <property type="entry name" value="ARM repeat"/>
    <property type="match status" value="1"/>
</dbReference>
<gene>
    <name evidence="3" type="ordered locus">Bathy16g01750</name>
</gene>
<feature type="domain" description="AMP-dependent synthetase/ligase" evidence="2">
    <location>
        <begin position="224"/>
        <end position="485"/>
    </location>
</feature>
<dbReference type="SMART" id="SM00248">
    <property type="entry name" value="ANK"/>
    <property type="match status" value="2"/>
</dbReference>
<protein>
    <recommendedName>
        <fullName evidence="2">AMP-dependent synthetase/ligase domain-containing protein</fullName>
    </recommendedName>
</protein>
<dbReference type="InterPro" id="IPR002110">
    <property type="entry name" value="Ankyrin_rpt"/>
</dbReference>
<organism evidence="3 4">
    <name type="scientific">Bathycoccus prasinos</name>
    <dbReference type="NCBI Taxonomy" id="41875"/>
    <lineage>
        <taxon>Eukaryota</taxon>
        <taxon>Viridiplantae</taxon>
        <taxon>Chlorophyta</taxon>
        <taxon>Mamiellophyceae</taxon>
        <taxon>Mamiellales</taxon>
        <taxon>Bathycoccaceae</taxon>
        <taxon>Bathycoccus</taxon>
    </lineage>
</organism>
<dbReference type="GeneID" id="19011124"/>
<dbReference type="InterPro" id="IPR016024">
    <property type="entry name" value="ARM-type_fold"/>
</dbReference>
<dbReference type="GO" id="GO:0031177">
    <property type="term" value="F:phosphopantetheine binding"/>
    <property type="evidence" value="ECO:0007669"/>
    <property type="project" value="TreeGrafter"/>
</dbReference>
<dbReference type="InterPro" id="IPR020845">
    <property type="entry name" value="AMP-binding_CS"/>
</dbReference>
<dbReference type="InterPro" id="IPR000873">
    <property type="entry name" value="AMP-dep_synth/lig_dom"/>
</dbReference>
<dbReference type="Gene3D" id="1.10.1200.10">
    <property type="entry name" value="ACP-like"/>
    <property type="match status" value="1"/>
</dbReference>
<dbReference type="InterPro" id="IPR042099">
    <property type="entry name" value="ANL_N_sf"/>
</dbReference>
<dbReference type="InterPro" id="IPR036736">
    <property type="entry name" value="ACP-like_sf"/>
</dbReference>
<feature type="region of interest" description="Disordered" evidence="1">
    <location>
        <begin position="781"/>
        <end position="826"/>
    </location>
</feature>
<dbReference type="eggNOG" id="KOG1178">
    <property type="taxonomic scope" value="Eukaryota"/>
</dbReference>
<sequence length="1384" mass="154242">MTSRPDSLSEMIHWITEDVTNDTSIALYAFEEERVQQQQQQHQEASKKNNNNNTSNHKTSLSFSSCSFKLEQKYTRFEMQLAVLFTSQNIHQTLKVKRKAQNEESIERRKERCAIFMDSSSKYFVVTILALFLLEIEFTCVETSEEVRALVFDERWNPCTFAVAFERDRTFLEETLGLLTSEDDAKKVGGGKEFVILTEKSSALREPLDDARMMSSSKGCHVGARDAFVRKAMEDLNLFSSSSAKNNNNNAAATAYVCFTSGTTGRPKGVKTTRENIEAYARAKVKNEKLDASSILALVSAHVFDPCIGDIASAIVGKSAIATFSSRAALMRGGNALRNALVASRATHVCCTPSFWEFGGMLDDDNDDNGLLLPMHLKFVSLGGEKMSKSIKDSFRESGITLLNVYGVTEATVYQTSKKISTPSSEEEEVMRYKGATNIGTPLDESFASLVIVDRRNEDNDDEYDDQEVAEDNTVGEIAIYGRGVPPEGYLESNAPPRGRNAFRDIQFRAGIKSANNDDDVKRRRCYMTGDLGYFDSKTNEYYLLGRIESDRQVKIRGHRIELEGVESLLRERCEKCALMPNVIERSILCFVDENISTSSSSSSSSDNNENDAAKEIVAFIKLIGENDDNADEEENRRARRMDVLLTIDLNCCAPWLSLSGNNAAMVPRKFVFLEKDEDASIPLSATGKRDFRAFYERHRSKERVAVKLACSPYSERDETAKKKDELETLVAKCWADALSCGVNFENIRKNDSFVRLGGNSMSALIACRKVREAMRKRRSFLGENDENDDENGYENEEEKEPGVKKSEAGALLAPENIDNNDEEQENSTVRRLCGAFLGVDGEGPLAPCELLRRPALASYCAFLRANFVGLNSKLASKSSLASSSAKEKREEEEEDKREEEKDKEIHPDVLAAKAAVYRACARGTDVSLVCALVAPFVNDAELLREILGNAAALSTTNEKRGKDGDENLTALHVLTSRANINEDYLSEEKVLPLVELLVCEYKADALAQTRSGKTTPIHIAAARGCPKILKILYQSLDSFVAEDDVGTNEKKKKKRLFFMKDADEQTCLHLASRSGNREAVRAVLDILFDGDDDQFSRFSASVVHATDAWNRTGQDWAFLLGFHDALEVFSTFSLSASSSSSRELGENERDVLLPLLPVERDLISLPSKSSFSSEPSSSNTRKMDVSSEYLETLFTHLKKKNDKNTIENRLRAASGLRDSLCANARNRQLAFERNVATVLIETLVSLVSEEPTNKRMEEETLLLHVIFCIRNAAGYGPARKQFLTELDALPALASVVNGRRKEKHPREEGEGRESEEDNISWQALSAMIVLCRAKETKEGLLASMEMLKELGYEDVCGPIFERTNMKILKTAALSAAAAKRETR</sequence>
<dbReference type="Gene3D" id="1.25.40.20">
    <property type="entry name" value="Ankyrin repeat-containing domain"/>
    <property type="match status" value="1"/>
</dbReference>
<evidence type="ECO:0000259" key="2">
    <source>
        <dbReference type="Pfam" id="PF00501"/>
    </source>
</evidence>
<dbReference type="GO" id="GO:0005737">
    <property type="term" value="C:cytoplasm"/>
    <property type="evidence" value="ECO:0007669"/>
    <property type="project" value="TreeGrafter"/>
</dbReference>
<dbReference type="PANTHER" id="PTHR45527">
    <property type="entry name" value="NONRIBOSOMAL PEPTIDE SYNTHETASE"/>
    <property type="match status" value="1"/>
</dbReference>
<dbReference type="GO" id="GO:0044550">
    <property type="term" value="P:secondary metabolite biosynthetic process"/>
    <property type="evidence" value="ECO:0007669"/>
    <property type="project" value="TreeGrafter"/>
</dbReference>